<reference evidence="1" key="2">
    <citation type="submission" date="2021-05" db="EMBL/GenBank/DDBJ databases">
        <title>Protein family content uncovers lineage relationships and bacterial pathway maintenance mechanisms in DPANN archaea.</title>
        <authorList>
            <person name="Castelle C.J."/>
            <person name="Meheust R."/>
            <person name="Jaffe A.L."/>
            <person name="Seitz K."/>
            <person name="Gong X."/>
            <person name="Baker B.J."/>
            <person name="Banfield J.F."/>
        </authorList>
    </citation>
    <scope>NUCLEOTIDE SEQUENCE</scope>
    <source>
        <strain evidence="1">RIFCSPLOWO2_01_FULL_58_19</strain>
    </source>
</reference>
<dbReference type="Proteomes" id="UP000678237">
    <property type="component" value="Unassembled WGS sequence"/>
</dbReference>
<gene>
    <name evidence="1" type="ORF">J4203_06010</name>
</gene>
<proteinExistence type="predicted"/>
<reference evidence="1" key="1">
    <citation type="submission" date="2021-03" db="EMBL/GenBank/DDBJ databases">
        <authorList>
            <person name="Jaffe A."/>
        </authorList>
    </citation>
    <scope>NUCLEOTIDE SEQUENCE</scope>
    <source>
        <strain evidence="1">RIFCSPLOWO2_01_FULL_58_19</strain>
    </source>
</reference>
<accession>A0A8T4LCQ6</accession>
<name>A0A8T4LCQ6_9ARCH</name>
<protein>
    <submittedName>
        <fullName evidence="1">Uncharacterized protein</fullName>
    </submittedName>
</protein>
<dbReference type="AlphaFoldDB" id="A0A8T4LCQ6"/>
<evidence type="ECO:0000313" key="2">
    <source>
        <dbReference type="Proteomes" id="UP000678237"/>
    </source>
</evidence>
<evidence type="ECO:0000313" key="1">
    <source>
        <dbReference type="EMBL" id="MBS3063399.1"/>
    </source>
</evidence>
<organism evidence="1 2">
    <name type="scientific">Candidatus Iainarchaeum sp</name>
    <dbReference type="NCBI Taxonomy" id="3101447"/>
    <lineage>
        <taxon>Archaea</taxon>
        <taxon>Candidatus Iainarchaeota</taxon>
        <taxon>Candidatus Iainarchaeia</taxon>
        <taxon>Candidatus Iainarchaeales</taxon>
        <taxon>Candidatus Iainarchaeaceae</taxon>
        <taxon>Candidatus Iainarchaeum</taxon>
    </lineage>
</organism>
<comment type="caution">
    <text evidence="1">The sequence shown here is derived from an EMBL/GenBank/DDBJ whole genome shotgun (WGS) entry which is preliminary data.</text>
</comment>
<sequence>MAPDIIKCELCGRPASALPKIQYWRADDNSIICDHCHERVAKQIGNEGKEVIQEAEAPEAPYTGDKFDYKVAAFSSEEDLKALGRRGWKLVSAVAQPGSLLGKGGPEIKLFLRKKLK</sequence>
<dbReference type="EMBL" id="JAGVWE010000005">
    <property type="protein sequence ID" value="MBS3063399.1"/>
    <property type="molecule type" value="Genomic_DNA"/>
</dbReference>